<name>A0A6A5YBS3_9PEZI</name>
<gene>
    <name evidence="2" type="ORF">K490DRAFT_54939</name>
</gene>
<dbReference type="AlphaFoldDB" id="A0A6A5YBS3"/>
<sequence>MELKPYSAWQLSEEERIIRQCKAYSRRLYGRTIPSLAPFRYTIDEDSDSGRTNRAETLSLFTDFALFHDHPLFACTGRKLRVSDLPTATKDPTSTRHSRLPRVNRSNKSIFDRLPLEVRRNIYGYLVTENDANYSEDFLGISKPYDYAFKMWFSAGYNVVISFPIQVLSVSKQMQDEVLEELCKRYNLNIFVPHRVLYPSTLPNADGNTPRLEEMDIRKPHTYVPSWALRHMVRCTLHLNVAAIDIKHGVHSLDIRQLANSLARRLQQATKLGDLEIMAYESHRQDMLQRRYWEDQQINTSIRTSRPAGLPVSEASPPPPPPKGPNDTPQYDYDLLLASPCDHVTLTVFNIDTFCHVHRIIKNTEKKVDPEGGVEMRSPDRKGPWSFPWASREYWTQLQFNLRRRASRRN</sequence>
<feature type="region of interest" description="Disordered" evidence="1">
    <location>
        <begin position="303"/>
        <end position="331"/>
    </location>
</feature>
<dbReference type="EMBL" id="ML978714">
    <property type="protein sequence ID" value="KAF2089322.1"/>
    <property type="molecule type" value="Genomic_DNA"/>
</dbReference>
<protein>
    <recommendedName>
        <fullName evidence="4">F-box domain-containing protein</fullName>
    </recommendedName>
</protein>
<dbReference type="Proteomes" id="UP000799776">
    <property type="component" value="Unassembled WGS sequence"/>
</dbReference>
<reference evidence="2" key="1">
    <citation type="journal article" date="2020" name="Stud. Mycol.">
        <title>101 Dothideomycetes genomes: a test case for predicting lifestyles and emergence of pathogens.</title>
        <authorList>
            <person name="Haridas S."/>
            <person name="Albert R."/>
            <person name="Binder M."/>
            <person name="Bloem J."/>
            <person name="Labutti K."/>
            <person name="Salamov A."/>
            <person name="Andreopoulos B."/>
            <person name="Baker S."/>
            <person name="Barry K."/>
            <person name="Bills G."/>
            <person name="Bluhm B."/>
            <person name="Cannon C."/>
            <person name="Castanera R."/>
            <person name="Culley D."/>
            <person name="Daum C."/>
            <person name="Ezra D."/>
            <person name="Gonzalez J."/>
            <person name="Henrissat B."/>
            <person name="Kuo A."/>
            <person name="Liang C."/>
            <person name="Lipzen A."/>
            <person name="Lutzoni F."/>
            <person name="Magnuson J."/>
            <person name="Mondo S."/>
            <person name="Nolan M."/>
            <person name="Ohm R."/>
            <person name="Pangilinan J."/>
            <person name="Park H.-J."/>
            <person name="Ramirez L."/>
            <person name="Alfaro M."/>
            <person name="Sun H."/>
            <person name="Tritt A."/>
            <person name="Yoshinaga Y."/>
            <person name="Zwiers L.-H."/>
            <person name="Turgeon B."/>
            <person name="Goodwin S."/>
            <person name="Spatafora J."/>
            <person name="Crous P."/>
            <person name="Grigoriev I."/>
        </authorList>
    </citation>
    <scope>NUCLEOTIDE SEQUENCE</scope>
    <source>
        <strain evidence="2">CBS 121410</strain>
    </source>
</reference>
<evidence type="ECO:0000313" key="3">
    <source>
        <dbReference type="Proteomes" id="UP000799776"/>
    </source>
</evidence>
<accession>A0A6A5YBS3</accession>
<evidence type="ECO:0008006" key="4">
    <source>
        <dbReference type="Google" id="ProtNLM"/>
    </source>
</evidence>
<evidence type="ECO:0000256" key="1">
    <source>
        <dbReference type="SAM" id="MobiDB-lite"/>
    </source>
</evidence>
<evidence type="ECO:0000313" key="2">
    <source>
        <dbReference type="EMBL" id="KAF2089322.1"/>
    </source>
</evidence>
<organism evidence="2 3">
    <name type="scientific">Saccharata proteae CBS 121410</name>
    <dbReference type="NCBI Taxonomy" id="1314787"/>
    <lineage>
        <taxon>Eukaryota</taxon>
        <taxon>Fungi</taxon>
        <taxon>Dikarya</taxon>
        <taxon>Ascomycota</taxon>
        <taxon>Pezizomycotina</taxon>
        <taxon>Dothideomycetes</taxon>
        <taxon>Dothideomycetes incertae sedis</taxon>
        <taxon>Botryosphaeriales</taxon>
        <taxon>Saccharataceae</taxon>
        <taxon>Saccharata</taxon>
    </lineage>
</organism>
<keyword evidence="3" id="KW-1185">Reference proteome</keyword>
<proteinExistence type="predicted"/>